<name>A0A1V2LI38_PICKU</name>
<gene>
    <name evidence="8" type="ORF">BOH78_4127</name>
</gene>
<feature type="transmembrane region" description="Helical" evidence="7">
    <location>
        <begin position="219"/>
        <end position="241"/>
    </location>
</feature>
<dbReference type="EMBL" id="MQVM01000025">
    <property type="protein sequence ID" value="ONH72042.1"/>
    <property type="molecule type" value="Genomic_DNA"/>
</dbReference>
<evidence type="ECO:0000256" key="2">
    <source>
        <dbReference type="ARBA" id="ARBA00006434"/>
    </source>
</evidence>
<dbReference type="PROSITE" id="PS50283">
    <property type="entry name" value="NA_SOLUT_SYMP_3"/>
    <property type="match status" value="1"/>
</dbReference>
<feature type="transmembrane region" description="Helical" evidence="7">
    <location>
        <begin position="154"/>
        <end position="173"/>
    </location>
</feature>
<reference evidence="9" key="1">
    <citation type="journal article" date="2017" name="Genome Announc.">
        <title>Genome sequences of Cyberlindnera fabianii 65, Pichia kudriavzevii 129, and Saccharomyces cerevisiae 131 isolated from fermented masau fruits in Zimbabwe.</title>
        <authorList>
            <person name="van Rijswijck I.M.H."/>
            <person name="Derks M.F.L."/>
            <person name="Abee T."/>
            <person name="de Ridder D."/>
            <person name="Smid E.J."/>
        </authorList>
    </citation>
    <scope>NUCLEOTIDE SEQUENCE [LARGE SCALE GENOMIC DNA]</scope>
    <source>
        <strain evidence="9">129</strain>
    </source>
</reference>
<keyword evidence="4 7" id="KW-0812">Transmembrane</keyword>
<feature type="transmembrane region" description="Helical" evidence="7">
    <location>
        <begin position="185"/>
        <end position="207"/>
    </location>
</feature>
<dbReference type="InterPro" id="IPR050277">
    <property type="entry name" value="Sodium:Solute_Symporter"/>
</dbReference>
<evidence type="ECO:0000256" key="4">
    <source>
        <dbReference type="ARBA" id="ARBA00022692"/>
    </source>
</evidence>
<evidence type="ECO:0000256" key="5">
    <source>
        <dbReference type="ARBA" id="ARBA00022989"/>
    </source>
</evidence>
<feature type="transmembrane region" description="Helical" evidence="7">
    <location>
        <begin position="112"/>
        <end position="133"/>
    </location>
</feature>
<protein>
    <submittedName>
        <fullName evidence="8">Putative urea active transporter 1</fullName>
    </submittedName>
</protein>
<evidence type="ECO:0000313" key="9">
    <source>
        <dbReference type="Proteomes" id="UP000189274"/>
    </source>
</evidence>
<feature type="transmembrane region" description="Helical" evidence="7">
    <location>
        <begin position="386"/>
        <end position="405"/>
    </location>
</feature>
<feature type="transmembrane region" description="Helical" evidence="7">
    <location>
        <begin position="50"/>
        <end position="71"/>
    </location>
</feature>
<dbReference type="GO" id="GO:0015606">
    <property type="term" value="F:spermidine transmembrane transporter activity"/>
    <property type="evidence" value="ECO:0007669"/>
    <property type="project" value="TreeGrafter"/>
</dbReference>
<dbReference type="InterPro" id="IPR001734">
    <property type="entry name" value="Na/solute_symporter"/>
</dbReference>
<comment type="caution">
    <text evidence="8">The sequence shown here is derived from an EMBL/GenBank/DDBJ whole genome shotgun (WGS) entry which is preliminary data.</text>
</comment>
<feature type="transmembrane region" description="Helical" evidence="7">
    <location>
        <begin position="444"/>
        <end position="465"/>
    </location>
</feature>
<dbReference type="PANTHER" id="PTHR48086:SF10">
    <property type="entry name" value="AGR155CP"/>
    <property type="match status" value="1"/>
</dbReference>
<evidence type="ECO:0000256" key="3">
    <source>
        <dbReference type="ARBA" id="ARBA00022448"/>
    </source>
</evidence>
<keyword evidence="3" id="KW-0813">Transport</keyword>
<proteinExistence type="inferred from homology"/>
<dbReference type="GO" id="GO:0005886">
    <property type="term" value="C:plasma membrane"/>
    <property type="evidence" value="ECO:0007669"/>
    <property type="project" value="TreeGrafter"/>
</dbReference>
<dbReference type="PANTHER" id="PTHR48086">
    <property type="entry name" value="SODIUM/PROLINE SYMPORTER-RELATED"/>
    <property type="match status" value="1"/>
</dbReference>
<dbReference type="Proteomes" id="UP000189274">
    <property type="component" value="Unassembled WGS sequence"/>
</dbReference>
<keyword evidence="6 7" id="KW-0472">Membrane</keyword>
<dbReference type="AlphaFoldDB" id="A0A1V2LI38"/>
<feature type="transmembrane region" description="Helical" evidence="7">
    <location>
        <begin position="485"/>
        <end position="508"/>
    </location>
</feature>
<sequence length="611" mass="66660">MAQLSFQASNAIIYLTYGAMLFSGIAVAWYQLTRTSKGKNFLSSNGTSTGIPLALNFIASGIMLILGLPFYSVKSKLTQHTNMLFFLVTIAMGCGILTSYTEIANIAGIQGLLVYVLAGGVPIAMFGLFGPIIRRRCPDGFVLTEWCRQRFGPIMGYGLSAATVLTIFLFMVGELTAINGAIETMTGISAIPCVVVECVVTTIYTSMGGFAVSFTTDTLQACFVLLVLIISCIGYGTQVHIDPALKHETYHQLMGSTRIGWMNFYILNVAILTNDALMSGFWLRTFAARTSKDLYIATGIASVVTTIICCLVGIPGILTVWTGDCTIGDPNGAYSFYILIAKMDKWIIGIVLIFCVVISTCTFDSLQSAVTSTISNDVFRNKFPIIYSRALVIVLMIPALMVAIFCSANVLQIYYIADLLSCSIIPIMFLGLSKHFYFLRGLDVIVGCLGSLLAVFIFGTIYYGSAKQGGLLLLIWNGTYDPNDWGAFGAFVITTFGCVVFGHLCAAVRIGITYLYCKYTGSEFRALDKPNNIAFGIGLDNKDDTVVTEFHEVPETESDEVSSIHKSVDVETTYDVHHLISSPRAATRAHIQLVHDVISEIEWKELLHLLV</sequence>
<evidence type="ECO:0000313" key="8">
    <source>
        <dbReference type="EMBL" id="ONH72042.1"/>
    </source>
</evidence>
<feature type="transmembrane region" description="Helical" evidence="7">
    <location>
        <begin position="83"/>
        <end position="100"/>
    </location>
</feature>
<feature type="transmembrane region" description="Helical" evidence="7">
    <location>
        <begin position="261"/>
        <end position="282"/>
    </location>
</feature>
<comment type="subcellular location">
    <subcellularLocation>
        <location evidence="1">Membrane</location>
        <topology evidence="1">Multi-pass membrane protein</topology>
    </subcellularLocation>
</comment>
<dbReference type="Gene3D" id="1.20.1730.10">
    <property type="entry name" value="Sodium/glucose cotransporter"/>
    <property type="match status" value="1"/>
</dbReference>
<organism evidence="8 9">
    <name type="scientific">Pichia kudriavzevii</name>
    <name type="common">Yeast</name>
    <name type="synonym">Issatchenkia orientalis</name>
    <dbReference type="NCBI Taxonomy" id="4909"/>
    <lineage>
        <taxon>Eukaryota</taxon>
        <taxon>Fungi</taxon>
        <taxon>Dikarya</taxon>
        <taxon>Ascomycota</taxon>
        <taxon>Saccharomycotina</taxon>
        <taxon>Pichiomycetes</taxon>
        <taxon>Pichiales</taxon>
        <taxon>Pichiaceae</taxon>
        <taxon>Pichia</taxon>
    </lineage>
</organism>
<dbReference type="InterPro" id="IPR038377">
    <property type="entry name" value="Na/Glc_symporter_sf"/>
</dbReference>
<feature type="transmembrane region" description="Helical" evidence="7">
    <location>
        <begin position="411"/>
        <end position="432"/>
    </location>
</feature>
<comment type="similarity">
    <text evidence="2">Belongs to the sodium:solute symporter (SSF) (TC 2.A.21) family.</text>
</comment>
<keyword evidence="5 7" id="KW-1133">Transmembrane helix</keyword>
<accession>A0A1V2LI38</accession>
<evidence type="ECO:0000256" key="6">
    <source>
        <dbReference type="ARBA" id="ARBA00023136"/>
    </source>
</evidence>
<feature type="transmembrane region" description="Helical" evidence="7">
    <location>
        <begin position="12"/>
        <end position="30"/>
    </location>
</feature>
<feature type="transmembrane region" description="Helical" evidence="7">
    <location>
        <begin position="346"/>
        <end position="366"/>
    </location>
</feature>
<dbReference type="VEuPathDB" id="FungiDB:C5L36_0C01590"/>
<evidence type="ECO:0000256" key="7">
    <source>
        <dbReference type="SAM" id="Phobius"/>
    </source>
</evidence>
<feature type="transmembrane region" description="Helical" evidence="7">
    <location>
        <begin position="294"/>
        <end position="314"/>
    </location>
</feature>
<evidence type="ECO:0000256" key="1">
    <source>
        <dbReference type="ARBA" id="ARBA00004141"/>
    </source>
</evidence>